<dbReference type="EMBL" id="RQVQ01000002">
    <property type="protein sequence ID" value="RRJ93104.1"/>
    <property type="molecule type" value="Genomic_DNA"/>
</dbReference>
<organism evidence="2 3">
    <name type="scientific">Paenimyroides tangerinum</name>
    <dbReference type="NCBI Taxonomy" id="2488728"/>
    <lineage>
        <taxon>Bacteria</taxon>
        <taxon>Pseudomonadati</taxon>
        <taxon>Bacteroidota</taxon>
        <taxon>Flavobacteriia</taxon>
        <taxon>Flavobacteriales</taxon>
        <taxon>Flavobacteriaceae</taxon>
        <taxon>Paenimyroides</taxon>
    </lineage>
</organism>
<feature type="chain" id="PRO_5018206416" evidence="1">
    <location>
        <begin position="18"/>
        <end position="154"/>
    </location>
</feature>
<gene>
    <name evidence="2" type="ORF">EG240_01105</name>
</gene>
<proteinExistence type="predicted"/>
<keyword evidence="1" id="KW-0732">Signal</keyword>
<evidence type="ECO:0000256" key="1">
    <source>
        <dbReference type="SAM" id="SignalP"/>
    </source>
</evidence>
<sequence>MKKILLFLLLFPCFGMAQLSYTDLKYLANNKSDLNIEYIKNKGYSYREERDIPDGTKQLYYEGGKLSKTLVVLKVGSNSNNLIVYVPETEANYREILDATKKDNYTFIETISGEIDTCNTYQSKEYFVKFCEIQFPNEPNKAYNITFYKKGIEL</sequence>
<comment type="caution">
    <text evidence="2">The sequence shown here is derived from an EMBL/GenBank/DDBJ whole genome shotgun (WGS) entry which is preliminary data.</text>
</comment>
<dbReference type="OrthoDB" id="1250181at2"/>
<name>A0A3P3WEL9_9FLAO</name>
<feature type="signal peptide" evidence="1">
    <location>
        <begin position="1"/>
        <end position="17"/>
    </location>
</feature>
<dbReference type="RefSeq" id="WP_125016546.1">
    <property type="nucleotide sequence ID" value="NZ_RQVQ01000002.1"/>
</dbReference>
<dbReference type="AlphaFoldDB" id="A0A3P3WEL9"/>
<keyword evidence="3" id="KW-1185">Reference proteome</keyword>
<evidence type="ECO:0000313" key="3">
    <source>
        <dbReference type="Proteomes" id="UP000275719"/>
    </source>
</evidence>
<evidence type="ECO:0000313" key="2">
    <source>
        <dbReference type="EMBL" id="RRJ93104.1"/>
    </source>
</evidence>
<dbReference type="Proteomes" id="UP000275719">
    <property type="component" value="Unassembled WGS sequence"/>
</dbReference>
<protein>
    <submittedName>
        <fullName evidence="2">Uncharacterized protein</fullName>
    </submittedName>
</protein>
<reference evidence="2 3" key="1">
    <citation type="submission" date="2018-11" db="EMBL/GenBank/DDBJ databases">
        <title>Flavobacterium sp. nov., YIM 102701-2 draft genome.</title>
        <authorList>
            <person name="Li G."/>
            <person name="Jiang Y."/>
        </authorList>
    </citation>
    <scope>NUCLEOTIDE SEQUENCE [LARGE SCALE GENOMIC DNA]</scope>
    <source>
        <strain evidence="2 3">YIM 102701-2</strain>
    </source>
</reference>
<accession>A0A3P3WEL9</accession>